<keyword evidence="3" id="KW-0560">Oxidoreductase</keyword>
<keyword evidence="2" id="KW-0288">FMN</keyword>
<name>A0A2W4R682_9GAMM</name>
<dbReference type="PANTHER" id="PTHR23026">
    <property type="entry name" value="NADPH NITROREDUCTASE"/>
    <property type="match status" value="1"/>
</dbReference>
<dbReference type="InterPro" id="IPR000415">
    <property type="entry name" value="Nitroreductase-like"/>
</dbReference>
<organism evidence="5 6">
    <name type="scientific">Candidatus Methylumidiphilus alinenensis</name>
    <dbReference type="NCBI Taxonomy" id="2202197"/>
    <lineage>
        <taxon>Bacteria</taxon>
        <taxon>Pseudomonadati</taxon>
        <taxon>Pseudomonadota</taxon>
        <taxon>Gammaproteobacteria</taxon>
        <taxon>Methylococcales</taxon>
        <taxon>Candidatus Methylumidiphilus</taxon>
    </lineage>
</organism>
<dbReference type="AlphaFoldDB" id="A0A2W4R682"/>
<dbReference type="PANTHER" id="PTHR23026:SF90">
    <property type="entry name" value="IODOTYROSINE DEIODINASE 1"/>
    <property type="match status" value="1"/>
</dbReference>
<feature type="domain" description="Nitroreductase" evidence="4">
    <location>
        <begin position="11"/>
        <end position="230"/>
    </location>
</feature>
<gene>
    <name evidence="5" type="ORF">DM484_18390</name>
</gene>
<dbReference type="Proteomes" id="UP000249396">
    <property type="component" value="Unassembled WGS sequence"/>
</dbReference>
<evidence type="ECO:0000313" key="5">
    <source>
        <dbReference type="EMBL" id="PZN75578.1"/>
    </source>
</evidence>
<dbReference type="InterPro" id="IPR050627">
    <property type="entry name" value="Nitroreductase/BluB"/>
</dbReference>
<reference evidence="5 6" key="1">
    <citation type="journal article" date="2018" name="Aquat. Microb. Ecol.">
        <title>Gammaproteobacterial methanotrophs dominate.</title>
        <authorList>
            <person name="Rissanen A.J."/>
            <person name="Saarenheimo J."/>
            <person name="Tiirola M."/>
            <person name="Peura S."/>
            <person name="Aalto S.L."/>
            <person name="Karvinen A."/>
            <person name="Nykanen H."/>
        </authorList>
    </citation>
    <scope>NUCLEOTIDE SEQUENCE [LARGE SCALE GENOMIC DNA]</scope>
    <source>
        <strain evidence="5">AMbin10</strain>
    </source>
</reference>
<dbReference type="Gene3D" id="3.40.109.10">
    <property type="entry name" value="NADH Oxidase"/>
    <property type="match status" value="1"/>
</dbReference>
<evidence type="ECO:0000259" key="4">
    <source>
        <dbReference type="Pfam" id="PF00881"/>
    </source>
</evidence>
<proteinExistence type="predicted"/>
<protein>
    <recommendedName>
        <fullName evidence="4">Nitroreductase domain-containing protein</fullName>
    </recommendedName>
</protein>
<dbReference type="InterPro" id="IPR029479">
    <property type="entry name" value="Nitroreductase"/>
</dbReference>
<keyword evidence="1" id="KW-0285">Flavoprotein</keyword>
<dbReference type="Pfam" id="PF00881">
    <property type="entry name" value="Nitroreductase"/>
    <property type="match status" value="1"/>
</dbReference>
<evidence type="ECO:0000256" key="2">
    <source>
        <dbReference type="ARBA" id="ARBA00022643"/>
    </source>
</evidence>
<evidence type="ECO:0000256" key="3">
    <source>
        <dbReference type="ARBA" id="ARBA00023002"/>
    </source>
</evidence>
<evidence type="ECO:0000256" key="1">
    <source>
        <dbReference type="ARBA" id="ARBA00022630"/>
    </source>
</evidence>
<comment type="caution">
    <text evidence="5">The sequence shown here is derived from an EMBL/GenBank/DDBJ whole genome shotgun (WGS) entry which is preliminary data.</text>
</comment>
<accession>A0A2W4R682</accession>
<dbReference type="SUPFAM" id="SSF55469">
    <property type="entry name" value="FMN-dependent nitroreductase-like"/>
    <property type="match status" value="1"/>
</dbReference>
<dbReference type="EMBL" id="QJPH01000382">
    <property type="protein sequence ID" value="PZN75578.1"/>
    <property type="molecule type" value="Genomic_DNA"/>
</dbReference>
<sequence>MDSMSSFVEILRQRSSVRAYADDMVPEELIQEIIDLASWAPSAGNTQPWRVKAFSQEATAQFIREFEILGWESALPKIKQLFQDQKKLNSAKANEAVIALLESELRIKGRPSALLIYSKKESFSDFFRYSINAMSLYIYRMINPASENRWDFRVRLTKNLIRRAWKDFFISKSATQASLANFTYALTLAAKSRGLGTCIQFLYNGVFSGFKERIGLTSMDKIFGVVIIGYPTPSTQQDNMGEFRIRNPVNTDWIKRF</sequence>
<evidence type="ECO:0000313" key="6">
    <source>
        <dbReference type="Proteomes" id="UP000249396"/>
    </source>
</evidence>
<dbReference type="GO" id="GO:0016491">
    <property type="term" value="F:oxidoreductase activity"/>
    <property type="evidence" value="ECO:0007669"/>
    <property type="project" value="UniProtKB-KW"/>
</dbReference>